<accession>A0ABP4SZA2</accession>
<keyword evidence="3" id="KW-1185">Reference proteome</keyword>
<feature type="region of interest" description="Disordered" evidence="1">
    <location>
        <begin position="1"/>
        <end position="21"/>
    </location>
</feature>
<name>A0ABP4SZA2_9ACTN</name>
<dbReference type="Proteomes" id="UP001500280">
    <property type="component" value="Unassembled WGS sequence"/>
</dbReference>
<protein>
    <submittedName>
        <fullName evidence="2">Uncharacterized protein</fullName>
    </submittedName>
</protein>
<evidence type="ECO:0000313" key="2">
    <source>
        <dbReference type="EMBL" id="GAA1679684.1"/>
    </source>
</evidence>
<dbReference type="EMBL" id="BAAANF010000008">
    <property type="protein sequence ID" value="GAA1679684.1"/>
    <property type="molecule type" value="Genomic_DNA"/>
</dbReference>
<proteinExistence type="predicted"/>
<sequence>MGIGTLLTGHDDMTTDRDQQTQGAAMAAAKNEHDWPILRAAQDLQCDGVHPLTHKACVVGDHRGYHRDESGARWLDGEEDDFPSELHT</sequence>
<evidence type="ECO:0000313" key="3">
    <source>
        <dbReference type="Proteomes" id="UP001500280"/>
    </source>
</evidence>
<gene>
    <name evidence="2" type="ORF">GCM10009745_24500</name>
</gene>
<comment type="caution">
    <text evidence="2">The sequence shown here is derived from an EMBL/GenBank/DDBJ whole genome shotgun (WGS) entry which is preliminary data.</text>
</comment>
<evidence type="ECO:0000256" key="1">
    <source>
        <dbReference type="SAM" id="MobiDB-lite"/>
    </source>
</evidence>
<reference evidence="3" key="1">
    <citation type="journal article" date="2019" name="Int. J. Syst. Evol. Microbiol.">
        <title>The Global Catalogue of Microorganisms (GCM) 10K type strain sequencing project: providing services to taxonomists for standard genome sequencing and annotation.</title>
        <authorList>
            <consortium name="The Broad Institute Genomics Platform"/>
            <consortium name="The Broad Institute Genome Sequencing Center for Infectious Disease"/>
            <person name="Wu L."/>
            <person name="Ma J."/>
        </authorList>
    </citation>
    <scope>NUCLEOTIDE SEQUENCE [LARGE SCALE GENOMIC DNA]</scope>
    <source>
        <strain evidence="3">JCM 14307</strain>
    </source>
</reference>
<feature type="compositionally biased region" description="Basic and acidic residues" evidence="1">
    <location>
        <begin position="9"/>
        <end position="19"/>
    </location>
</feature>
<organism evidence="2 3">
    <name type="scientific">Kribbella yunnanensis</name>
    <dbReference type="NCBI Taxonomy" id="190194"/>
    <lineage>
        <taxon>Bacteria</taxon>
        <taxon>Bacillati</taxon>
        <taxon>Actinomycetota</taxon>
        <taxon>Actinomycetes</taxon>
        <taxon>Propionibacteriales</taxon>
        <taxon>Kribbellaceae</taxon>
        <taxon>Kribbella</taxon>
    </lineage>
</organism>